<geneLocation type="plasmid" evidence="2">
    <name>pKK4 DNA</name>
</geneLocation>
<evidence type="ECO:0000313" key="2">
    <source>
        <dbReference type="Proteomes" id="UP000055316"/>
    </source>
</evidence>
<sequence>MNTVTCNKIGINSQCIFKDPKIYKYIDEITIIFVSPGENLANGIFSLINTPIINATIAITSRANTFLF</sequence>
<dbReference type="AlphaFoldDB" id="A0A9W4A1K8"/>
<organism evidence="1 2">
    <name type="scientific">Bacillus thuringiensis subsp. tolworthi</name>
    <dbReference type="NCBI Taxonomy" id="1442"/>
    <lineage>
        <taxon>Bacteria</taxon>
        <taxon>Bacillati</taxon>
        <taxon>Bacillota</taxon>
        <taxon>Bacilli</taxon>
        <taxon>Bacillales</taxon>
        <taxon>Bacillaceae</taxon>
        <taxon>Bacillus</taxon>
        <taxon>Bacillus cereus group</taxon>
    </lineage>
</organism>
<proteinExistence type="predicted"/>
<keyword evidence="1" id="KW-0614">Plasmid</keyword>
<protein>
    <submittedName>
        <fullName evidence="1">Uncharacterized protein</fullName>
    </submittedName>
</protein>
<name>A0A9W4A1K8_BACTO</name>
<dbReference type="Proteomes" id="UP000055316">
    <property type="component" value="Plasmid pKK4"/>
</dbReference>
<reference evidence="1 2" key="1">
    <citation type="submission" date="2015-05" db="EMBL/GenBank/DDBJ databases">
        <title>Whole genome sequence of Bacillus thuringiensis serovar tolworthi Pasteur Institute Standard strain.</title>
        <authorList>
            <person name="Kanda K."/>
            <person name="Nakashima K."/>
            <person name="Nagano Y."/>
        </authorList>
    </citation>
    <scope>NUCLEOTIDE SEQUENCE [LARGE SCALE GENOMIC DNA]</scope>
    <source>
        <strain evidence="1 2">Pasteur Institute Standard strain</strain>
        <plasmid evidence="2">pKK4 DNA</plasmid>
    </source>
</reference>
<accession>A0A9W4A1K8</accession>
<evidence type="ECO:0000313" key="1">
    <source>
        <dbReference type="EMBL" id="BAR87816.1"/>
    </source>
</evidence>
<dbReference type="EMBL" id="AP014868">
    <property type="protein sequence ID" value="BAR87816.1"/>
    <property type="molecule type" value="Genomic_DNA"/>
</dbReference>
<gene>
    <name evidence="1" type="ORF">KNN_07083</name>
</gene>